<dbReference type="Gene3D" id="3.40.50.12500">
    <property type="match status" value="1"/>
</dbReference>
<dbReference type="RefSeq" id="WP_006443082.1">
    <property type="nucleotide sequence ID" value="NZ_CP036524.1"/>
</dbReference>
<reference evidence="2" key="1">
    <citation type="submission" date="2009-02" db="EMBL/GenBank/DDBJ databases">
        <authorList>
            <person name="Fulton L."/>
            <person name="Clifton S."/>
            <person name="Fulton B."/>
            <person name="Xu J."/>
            <person name="Minx P."/>
            <person name="Pepin K.H."/>
            <person name="Johnson M."/>
            <person name="Bhonagiri V."/>
            <person name="Nash W.E."/>
            <person name="Mardis E.R."/>
            <person name="Wilson R.K."/>
        </authorList>
    </citation>
    <scope>NUCLEOTIDE SEQUENCE [LARGE SCALE GENOMIC DNA]</scope>
    <source>
        <strain evidence="2">DSM 15053</strain>
    </source>
</reference>
<evidence type="ECO:0000256" key="1">
    <source>
        <dbReference type="ARBA" id="ARBA00038414"/>
    </source>
</evidence>
<protein>
    <submittedName>
        <fullName evidence="2">Asp/Glu/Hydantoin racemase</fullName>
    </submittedName>
</protein>
<dbReference type="GO" id="GO:0047661">
    <property type="term" value="F:amino-acid racemase activity"/>
    <property type="evidence" value="ECO:0007669"/>
    <property type="project" value="InterPro"/>
</dbReference>
<dbReference type="InterPro" id="IPR053714">
    <property type="entry name" value="Iso_Racemase_Enz_sf"/>
</dbReference>
<dbReference type="eggNOG" id="COG4126">
    <property type="taxonomic scope" value="Bacteria"/>
</dbReference>
<keyword evidence="3" id="KW-1185">Reference proteome</keyword>
<dbReference type="Pfam" id="PF01177">
    <property type="entry name" value="Asp_Glu_race"/>
    <property type="match status" value="1"/>
</dbReference>
<gene>
    <name evidence="2" type="ORF">CLOHYLEM_05738</name>
</gene>
<dbReference type="OrthoDB" id="1495276at2"/>
<dbReference type="HOGENOM" id="CLU_053002_3_1_9"/>
<dbReference type="Proteomes" id="UP000004893">
    <property type="component" value="Unassembled WGS sequence"/>
</dbReference>
<dbReference type="EMBL" id="ABYI02000022">
    <property type="protein sequence ID" value="EEG73733.1"/>
    <property type="molecule type" value="Genomic_DNA"/>
</dbReference>
<accession>C0C279</accession>
<evidence type="ECO:0000313" key="2">
    <source>
        <dbReference type="EMBL" id="EEG73733.1"/>
    </source>
</evidence>
<proteinExistence type="inferred from homology"/>
<comment type="caution">
    <text evidence="2">The sequence shown here is derived from an EMBL/GenBank/DDBJ whole genome shotgun (WGS) entry which is preliminary data.</text>
</comment>
<dbReference type="InterPro" id="IPR015942">
    <property type="entry name" value="Asp/Glu/hydantoin_racemase"/>
</dbReference>
<organism evidence="2 3">
    <name type="scientific">[Clostridium] hylemonae DSM 15053</name>
    <dbReference type="NCBI Taxonomy" id="553973"/>
    <lineage>
        <taxon>Bacteria</taxon>
        <taxon>Bacillati</taxon>
        <taxon>Bacillota</taxon>
        <taxon>Clostridia</taxon>
        <taxon>Lachnospirales</taxon>
        <taxon>Lachnospiraceae</taxon>
    </lineage>
</organism>
<reference evidence="2" key="2">
    <citation type="submission" date="2013-06" db="EMBL/GenBank/DDBJ databases">
        <title>Draft genome sequence of Clostridium hylemonae (DSM 15053).</title>
        <authorList>
            <person name="Sudarsanam P."/>
            <person name="Ley R."/>
            <person name="Guruge J."/>
            <person name="Turnbaugh P.J."/>
            <person name="Mahowald M."/>
            <person name="Liep D."/>
            <person name="Gordon J."/>
        </authorList>
    </citation>
    <scope>NUCLEOTIDE SEQUENCE</scope>
    <source>
        <strain evidence="2">DSM 15053</strain>
    </source>
</reference>
<dbReference type="PANTHER" id="PTHR28047">
    <property type="entry name" value="PROTEIN DCG1"/>
    <property type="match status" value="1"/>
</dbReference>
<dbReference type="PANTHER" id="PTHR28047:SF5">
    <property type="entry name" value="PROTEIN DCG1"/>
    <property type="match status" value="1"/>
</dbReference>
<sequence length="255" mass="29307">MGKKRILFLKAVAYSDLNPTIRSYLCQYKDNNTELEVRSLDTGPKHLEYQYYQAIAGNGILKEVLRAEKDGFDAVIISCFDDPFLYPAREISRNIVVTAPGEASMHLAAVLGNQFSVIVGRDKWIPQMKENVHRYGLLSKLASFRSLGMGVLEFHENEEETVRRMKREIRAAIETDRAEVIILGCSMQFGFYEELQKEFHVPVIDSMVAGLKHTEYLLEMKEKAGWSFSRRGLYERPPEDEMKEWKIEPYGLGTP</sequence>
<name>C0C279_9FIRM</name>
<dbReference type="STRING" id="553973.CLOHYLEM_05738"/>
<comment type="similarity">
    <text evidence="1">Belongs to the HyuE racemase family.</text>
</comment>
<dbReference type="InterPro" id="IPR052186">
    <property type="entry name" value="Hydantoin_racemase-like"/>
</dbReference>
<dbReference type="AlphaFoldDB" id="C0C279"/>
<evidence type="ECO:0000313" key="3">
    <source>
        <dbReference type="Proteomes" id="UP000004893"/>
    </source>
</evidence>